<name>A0A9D4IDA1_DREPO</name>
<protein>
    <submittedName>
        <fullName evidence="2">Uncharacterized protein</fullName>
    </submittedName>
</protein>
<feature type="signal peptide" evidence="1">
    <location>
        <begin position="1"/>
        <end position="27"/>
    </location>
</feature>
<evidence type="ECO:0000256" key="1">
    <source>
        <dbReference type="SAM" id="SignalP"/>
    </source>
</evidence>
<gene>
    <name evidence="2" type="ORF">DPMN_170529</name>
</gene>
<dbReference type="Proteomes" id="UP000828390">
    <property type="component" value="Unassembled WGS sequence"/>
</dbReference>
<keyword evidence="3" id="KW-1185">Reference proteome</keyword>
<accession>A0A9D4IDA1</accession>
<dbReference type="AlphaFoldDB" id="A0A9D4IDA1"/>
<feature type="chain" id="PRO_5039622984" evidence="1">
    <location>
        <begin position="28"/>
        <end position="63"/>
    </location>
</feature>
<keyword evidence="1" id="KW-0732">Signal</keyword>
<proteinExistence type="predicted"/>
<sequence>MAHQQATIYMLTTQWAMLVTLLLCGSTLPCQQTAPTRTTRSPITCSAQASVDLRHLFKHEARA</sequence>
<evidence type="ECO:0000313" key="2">
    <source>
        <dbReference type="EMBL" id="KAH3769279.1"/>
    </source>
</evidence>
<dbReference type="EMBL" id="JAIWYP010000009">
    <property type="protein sequence ID" value="KAH3769279.1"/>
    <property type="molecule type" value="Genomic_DNA"/>
</dbReference>
<reference evidence="2" key="1">
    <citation type="journal article" date="2019" name="bioRxiv">
        <title>The Genome of the Zebra Mussel, Dreissena polymorpha: A Resource for Invasive Species Research.</title>
        <authorList>
            <person name="McCartney M.A."/>
            <person name="Auch B."/>
            <person name="Kono T."/>
            <person name="Mallez S."/>
            <person name="Zhang Y."/>
            <person name="Obille A."/>
            <person name="Becker A."/>
            <person name="Abrahante J.E."/>
            <person name="Garbe J."/>
            <person name="Badalamenti J.P."/>
            <person name="Herman A."/>
            <person name="Mangelson H."/>
            <person name="Liachko I."/>
            <person name="Sullivan S."/>
            <person name="Sone E.D."/>
            <person name="Koren S."/>
            <person name="Silverstein K.A.T."/>
            <person name="Beckman K.B."/>
            <person name="Gohl D.M."/>
        </authorList>
    </citation>
    <scope>NUCLEOTIDE SEQUENCE</scope>
    <source>
        <strain evidence="2">Duluth1</strain>
        <tissue evidence="2">Whole animal</tissue>
    </source>
</reference>
<evidence type="ECO:0000313" key="3">
    <source>
        <dbReference type="Proteomes" id="UP000828390"/>
    </source>
</evidence>
<organism evidence="2 3">
    <name type="scientific">Dreissena polymorpha</name>
    <name type="common">Zebra mussel</name>
    <name type="synonym">Mytilus polymorpha</name>
    <dbReference type="NCBI Taxonomy" id="45954"/>
    <lineage>
        <taxon>Eukaryota</taxon>
        <taxon>Metazoa</taxon>
        <taxon>Spiralia</taxon>
        <taxon>Lophotrochozoa</taxon>
        <taxon>Mollusca</taxon>
        <taxon>Bivalvia</taxon>
        <taxon>Autobranchia</taxon>
        <taxon>Heteroconchia</taxon>
        <taxon>Euheterodonta</taxon>
        <taxon>Imparidentia</taxon>
        <taxon>Neoheterodontei</taxon>
        <taxon>Myida</taxon>
        <taxon>Dreissenoidea</taxon>
        <taxon>Dreissenidae</taxon>
        <taxon>Dreissena</taxon>
    </lineage>
</organism>
<comment type="caution">
    <text evidence="2">The sequence shown here is derived from an EMBL/GenBank/DDBJ whole genome shotgun (WGS) entry which is preliminary data.</text>
</comment>
<reference evidence="2" key="2">
    <citation type="submission" date="2020-11" db="EMBL/GenBank/DDBJ databases">
        <authorList>
            <person name="McCartney M.A."/>
            <person name="Auch B."/>
            <person name="Kono T."/>
            <person name="Mallez S."/>
            <person name="Becker A."/>
            <person name="Gohl D.M."/>
            <person name="Silverstein K.A.T."/>
            <person name="Koren S."/>
            <person name="Bechman K.B."/>
            <person name="Herman A."/>
            <person name="Abrahante J.E."/>
            <person name="Garbe J."/>
        </authorList>
    </citation>
    <scope>NUCLEOTIDE SEQUENCE</scope>
    <source>
        <strain evidence="2">Duluth1</strain>
        <tissue evidence="2">Whole animal</tissue>
    </source>
</reference>